<evidence type="ECO:0000313" key="3">
    <source>
        <dbReference type="EMBL" id="AJI24779.1"/>
    </source>
</evidence>
<dbReference type="GO" id="GO:0016758">
    <property type="term" value="F:hexosyltransferase activity"/>
    <property type="evidence" value="ECO:0007669"/>
    <property type="project" value="UniProtKB-ARBA"/>
</dbReference>
<dbReference type="Gene3D" id="3.90.550.10">
    <property type="entry name" value="Spore Coat Polysaccharide Biosynthesis Protein SpsA, Chain A"/>
    <property type="match status" value="1"/>
</dbReference>
<dbReference type="InterPro" id="IPR029044">
    <property type="entry name" value="Nucleotide-diphossugar_trans"/>
</dbReference>
<evidence type="ECO:0000313" key="4">
    <source>
        <dbReference type="Proteomes" id="UP000031829"/>
    </source>
</evidence>
<dbReference type="CDD" id="cd06433">
    <property type="entry name" value="GT_2_WfgS_like"/>
    <property type="match status" value="1"/>
</dbReference>
<dbReference type="PANTHER" id="PTHR22916:SF3">
    <property type="entry name" value="UDP-GLCNAC:BETAGAL BETA-1,3-N-ACETYLGLUCOSAMINYLTRANSFERASE-LIKE PROTEIN 1"/>
    <property type="match status" value="1"/>
</dbReference>
<proteinExistence type="inferred from homology"/>
<dbReference type="Pfam" id="PF00535">
    <property type="entry name" value="Glycos_transf_2"/>
    <property type="match status" value="1"/>
</dbReference>
<evidence type="ECO:0000259" key="2">
    <source>
        <dbReference type="Pfam" id="PF00535"/>
    </source>
</evidence>
<sequence length="262" mass="30180">MKISIITITYNSEKTLEETIQSIQAQNYPNLEYLIIDGGSTDNTLNIIKKYKNVVTKWISEPDKGISDAFNKGIKMATGEIIGIINSDDMLAPNALNTVVKDIEDNTDVLYGNAIMFGNGEKYRYKSESDLTGFNKRFPIVHPTVFVRKRCYEKHGLFNINYRCSMDYELLIRMYDNSATFQYLDKDLAFMRLGGENQKNYIKVTTRECKQISINHGLSNFQASLIRSRSIARFLIAKFIRKTPFANFIRKFIHSNKTELDI</sequence>
<comment type="similarity">
    <text evidence="1">Belongs to the glycosyltransferase 2 family.</text>
</comment>
<evidence type="ECO:0000256" key="1">
    <source>
        <dbReference type="ARBA" id="ARBA00006739"/>
    </source>
</evidence>
<dbReference type="HOGENOM" id="CLU_025996_21_1_9"/>
<name>A0A0B6AY01_PRIM2</name>
<dbReference type="EMBL" id="CP009920">
    <property type="protein sequence ID" value="AJI24779.1"/>
    <property type="molecule type" value="Genomic_DNA"/>
</dbReference>
<dbReference type="InterPro" id="IPR001173">
    <property type="entry name" value="Glyco_trans_2-like"/>
</dbReference>
<dbReference type="KEGG" id="bmeg:BG04_3425"/>
<gene>
    <name evidence="3" type="ORF">BG04_3425</name>
</gene>
<protein>
    <submittedName>
        <fullName evidence="3">Glycosyltransferase like 2 family protein</fullName>
    </submittedName>
</protein>
<organism evidence="3 4">
    <name type="scientific">Priestia megaterium (strain ATCC 14581 / DSM 32 / CCUG 1817 / JCM 2506 / NBRC 15308 / NCIMB 9376 / NCTC 10342 / NRRL B-14308 / VKM B-512 / Ford 19)</name>
    <name type="common">Bacillus megaterium</name>
    <dbReference type="NCBI Taxonomy" id="1348623"/>
    <lineage>
        <taxon>Bacteria</taxon>
        <taxon>Bacillati</taxon>
        <taxon>Bacillota</taxon>
        <taxon>Bacilli</taxon>
        <taxon>Bacillales</taxon>
        <taxon>Bacillaceae</taxon>
        <taxon>Priestia</taxon>
    </lineage>
</organism>
<dbReference type="RefSeq" id="WP_051975627.1">
    <property type="nucleotide sequence ID" value="NZ_BCVB01000003.1"/>
</dbReference>
<dbReference type="SUPFAM" id="SSF53448">
    <property type="entry name" value="Nucleotide-diphospho-sugar transferases"/>
    <property type="match status" value="1"/>
</dbReference>
<dbReference type="Proteomes" id="UP000031829">
    <property type="component" value="Chromosome"/>
</dbReference>
<dbReference type="GeneID" id="93641485"/>
<dbReference type="PANTHER" id="PTHR22916">
    <property type="entry name" value="GLYCOSYLTRANSFERASE"/>
    <property type="match status" value="1"/>
</dbReference>
<dbReference type="AlphaFoldDB" id="A0A0B6AY01"/>
<accession>A0A0B6AY01</accession>
<reference evidence="3 4" key="1">
    <citation type="journal article" date="2015" name="Genome Announc.">
        <title>Complete genome sequences for 35 biothreat assay-relevant bacillus species.</title>
        <authorList>
            <person name="Johnson S.L."/>
            <person name="Daligault H.E."/>
            <person name="Davenport K.W."/>
            <person name="Jaissle J."/>
            <person name="Frey K.G."/>
            <person name="Ladner J.T."/>
            <person name="Broomall S.M."/>
            <person name="Bishop-Lilly K.A."/>
            <person name="Bruce D.C."/>
            <person name="Gibbons H.S."/>
            <person name="Coyne S.R."/>
            <person name="Lo C.C."/>
            <person name="Meincke L."/>
            <person name="Munk A.C."/>
            <person name="Koroleva G.I."/>
            <person name="Rosenzweig C.N."/>
            <person name="Palacios G.F."/>
            <person name="Redden C.L."/>
            <person name="Minogue T.D."/>
            <person name="Chain P.S."/>
        </authorList>
    </citation>
    <scope>NUCLEOTIDE SEQUENCE [LARGE SCALE GENOMIC DNA]</scope>
    <source>
        <strain evidence="4">ATCC 14581 / DSM 32 / JCM 2506 / NBRC 15308 / NCIMB 9376 / NCTC 10342 / NRRL B-14308 / VKM B-512</strain>
    </source>
</reference>
<keyword evidence="3" id="KW-0808">Transferase</keyword>
<feature type="domain" description="Glycosyltransferase 2-like" evidence="2">
    <location>
        <begin position="4"/>
        <end position="137"/>
    </location>
</feature>